<name>A0A7S1BKQ3_9STRA</name>
<proteinExistence type="inferred from homology"/>
<evidence type="ECO:0000256" key="12">
    <source>
        <dbReference type="ARBA" id="ARBA00047990"/>
    </source>
</evidence>
<dbReference type="PANTHER" id="PTHR16821:SF2">
    <property type="entry name" value="FRATAXIN, MITOCHONDRIAL"/>
    <property type="match status" value="1"/>
</dbReference>
<evidence type="ECO:0000256" key="10">
    <source>
        <dbReference type="ARBA" id="ARBA00023065"/>
    </source>
</evidence>
<dbReference type="GO" id="GO:0006879">
    <property type="term" value="P:intracellular iron ion homeostasis"/>
    <property type="evidence" value="ECO:0007669"/>
    <property type="project" value="UniProtKB-KW"/>
</dbReference>
<dbReference type="InterPro" id="IPR036524">
    <property type="entry name" value="Frataxin/CyaY_sf"/>
</dbReference>
<evidence type="ECO:0000256" key="7">
    <source>
        <dbReference type="ARBA" id="ARBA00022946"/>
    </source>
</evidence>
<dbReference type="NCBIfam" id="TIGR03422">
    <property type="entry name" value="mito_frataxin"/>
    <property type="match status" value="1"/>
</dbReference>
<keyword evidence="11" id="KW-0496">Mitochondrion</keyword>
<evidence type="ECO:0000256" key="3">
    <source>
        <dbReference type="ARBA" id="ARBA00013107"/>
    </source>
</evidence>
<sequence length="223" mass="25238">MMASVGRRLITGSGKASAQCSLQIIVSRHSKFHSSSQAAVGLSHKATRHRLLSSSLSPRSLSLVPYLIFSQKHRSFPYTCRYDNRTAPIVRLFETLSDYHDAADATLDHIAEVMDGIVEDREMENVECEFSDGVLTITFYLEDEMTKSWVFNKQAPNRQIWWSSPISGPKRYEYDNDIGRWVNTRDREALSALLRKEMSEMLITSAGGGDLAPEDLPFEDDEI</sequence>
<evidence type="ECO:0000313" key="13">
    <source>
        <dbReference type="EMBL" id="CAD8890600.1"/>
    </source>
</evidence>
<evidence type="ECO:0000256" key="11">
    <source>
        <dbReference type="ARBA" id="ARBA00023128"/>
    </source>
</evidence>
<dbReference type="Gene3D" id="3.30.920.10">
    <property type="entry name" value="Frataxin/CyaY"/>
    <property type="match status" value="1"/>
</dbReference>
<evidence type="ECO:0000256" key="9">
    <source>
        <dbReference type="ARBA" id="ARBA00023004"/>
    </source>
</evidence>
<organism evidence="13">
    <name type="scientific">Corethron hystrix</name>
    <dbReference type="NCBI Taxonomy" id="216773"/>
    <lineage>
        <taxon>Eukaryota</taxon>
        <taxon>Sar</taxon>
        <taxon>Stramenopiles</taxon>
        <taxon>Ochrophyta</taxon>
        <taxon>Bacillariophyta</taxon>
        <taxon>Coscinodiscophyceae</taxon>
        <taxon>Corethrophycidae</taxon>
        <taxon>Corethrales</taxon>
        <taxon>Corethraceae</taxon>
        <taxon>Corethron</taxon>
    </lineage>
</organism>
<dbReference type="PANTHER" id="PTHR16821">
    <property type="entry name" value="FRATAXIN"/>
    <property type="match status" value="1"/>
</dbReference>
<dbReference type="EC" id="1.16.3.1" evidence="3"/>
<dbReference type="GO" id="GO:0006826">
    <property type="term" value="P:iron ion transport"/>
    <property type="evidence" value="ECO:0007669"/>
    <property type="project" value="UniProtKB-KW"/>
</dbReference>
<dbReference type="Pfam" id="PF01491">
    <property type="entry name" value="Frataxin_Cyay"/>
    <property type="match status" value="1"/>
</dbReference>
<dbReference type="InterPro" id="IPR017789">
    <property type="entry name" value="Frataxin"/>
</dbReference>
<evidence type="ECO:0000256" key="5">
    <source>
        <dbReference type="ARBA" id="ARBA00022448"/>
    </source>
</evidence>
<dbReference type="GO" id="GO:0034986">
    <property type="term" value="F:iron chaperone activity"/>
    <property type="evidence" value="ECO:0007669"/>
    <property type="project" value="TreeGrafter"/>
</dbReference>
<comment type="catalytic activity">
    <reaction evidence="12">
        <text>4 Fe(2+) + O2 + 4 H(+) = 4 Fe(3+) + 2 H2O</text>
        <dbReference type="Rhea" id="RHEA:11148"/>
        <dbReference type="ChEBI" id="CHEBI:15377"/>
        <dbReference type="ChEBI" id="CHEBI:15378"/>
        <dbReference type="ChEBI" id="CHEBI:15379"/>
        <dbReference type="ChEBI" id="CHEBI:29033"/>
        <dbReference type="ChEBI" id="CHEBI:29034"/>
        <dbReference type="EC" id="1.16.3.1"/>
    </reaction>
</comment>
<protein>
    <recommendedName>
        <fullName evidence="3">ferroxidase</fullName>
        <ecNumber evidence="3">1.16.3.1</ecNumber>
    </recommendedName>
</protein>
<dbReference type="GO" id="GO:0008199">
    <property type="term" value="F:ferric iron binding"/>
    <property type="evidence" value="ECO:0007669"/>
    <property type="project" value="InterPro"/>
</dbReference>
<dbReference type="GO" id="GO:0008198">
    <property type="term" value="F:ferrous iron binding"/>
    <property type="evidence" value="ECO:0007669"/>
    <property type="project" value="TreeGrafter"/>
</dbReference>
<keyword evidence="7" id="KW-0809">Transit peptide</keyword>
<gene>
    <name evidence="13" type="ORF">CHYS00102_LOCUS17805</name>
</gene>
<dbReference type="GO" id="GO:0005739">
    <property type="term" value="C:mitochondrion"/>
    <property type="evidence" value="ECO:0007669"/>
    <property type="project" value="UniProtKB-SubCell"/>
</dbReference>
<comment type="subcellular location">
    <subcellularLocation>
        <location evidence="1">Mitochondrion</location>
    </subcellularLocation>
</comment>
<dbReference type="PROSITE" id="PS01344">
    <property type="entry name" value="FRATAXIN_1"/>
    <property type="match status" value="1"/>
</dbReference>
<evidence type="ECO:0000256" key="6">
    <source>
        <dbReference type="ARBA" id="ARBA00022496"/>
    </source>
</evidence>
<keyword evidence="4" id="KW-0409">Iron storage</keyword>
<dbReference type="InterPro" id="IPR020895">
    <property type="entry name" value="Frataxin_CS"/>
</dbReference>
<dbReference type="AlphaFoldDB" id="A0A7S1BKQ3"/>
<evidence type="ECO:0000256" key="4">
    <source>
        <dbReference type="ARBA" id="ARBA00022434"/>
    </source>
</evidence>
<dbReference type="GO" id="GO:0016226">
    <property type="term" value="P:iron-sulfur cluster assembly"/>
    <property type="evidence" value="ECO:0007669"/>
    <property type="project" value="InterPro"/>
</dbReference>
<evidence type="ECO:0000256" key="8">
    <source>
        <dbReference type="ARBA" id="ARBA00023002"/>
    </source>
</evidence>
<evidence type="ECO:0000256" key="1">
    <source>
        <dbReference type="ARBA" id="ARBA00004173"/>
    </source>
</evidence>
<keyword evidence="6" id="KW-0410">Iron transport</keyword>
<keyword evidence="10" id="KW-0406">Ion transport</keyword>
<evidence type="ECO:0000256" key="2">
    <source>
        <dbReference type="ARBA" id="ARBA00008183"/>
    </source>
</evidence>
<dbReference type="GO" id="GO:0004322">
    <property type="term" value="F:ferroxidase activity"/>
    <property type="evidence" value="ECO:0007669"/>
    <property type="project" value="UniProtKB-EC"/>
</dbReference>
<dbReference type="PROSITE" id="PS50810">
    <property type="entry name" value="FRATAXIN_2"/>
    <property type="match status" value="1"/>
</dbReference>
<keyword evidence="8" id="KW-0560">Oxidoreductase</keyword>
<comment type="similarity">
    <text evidence="2">Belongs to the frataxin family.</text>
</comment>
<keyword evidence="5" id="KW-0813">Transport</keyword>
<reference evidence="13" key="1">
    <citation type="submission" date="2021-01" db="EMBL/GenBank/DDBJ databases">
        <authorList>
            <person name="Corre E."/>
            <person name="Pelletier E."/>
            <person name="Niang G."/>
            <person name="Scheremetjew M."/>
            <person name="Finn R."/>
            <person name="Kale V."/>
            <person name="Holt S."/>
            <person name="Cochrane G."/>
            <person name="Meng A."/>
            <person name="Brown T."/>
            <person name="Cohen L."/>
        </authorList>
    </citation>
    <scope>NUCLEOTIDE SEQUENCE</scope>
    <source>
        <strain evidence="13">308</strain>
    </source>
</reference>
<dbReference type="NCBIfam" id="TIGR03421">
    <property type="entry name" value="FeS_CyaY"/>
    <property type="match status" value="1"/>
</dbReference>
<dbReference type="EMBL" id="HBFR01024852">
    <property type="protein sequence ID" value="CAD8890600.1"/>
    <property type="molecule type" value="Transcribed_RNA"/>
</dbReference>
<accession>A0A7S1BKQ3</accession>
<keyword evidence="9" id="KW-0408">Iron</keyword>
<dbReference type="SUPFAM" id="SSF55387">
    <property type="entry name" value="Frataxin/Nqo15-like"/>
    <property type="match status" value="1"/>
</dbReference>
<dbReference type="SMART" id="SM01219">
    <property type="entry name" value="Frataxin_Cyay"/>
    <property type="match status" value="1"/>
</dbReference>
<dbReference type="InterPro" id="IPR002908">
    <property type="entry name" value="Frataxin/CyaY"/>
</dbReference>
<dbReference type="GO" id="GO:0051537">
    <property type="term" value="F:2 iron, 2 sulfur cluster binding"/>
    <property type="evidence" value="ECO:0007669"/>
    <property type="project" value="TreeGrafter"/>
</dbReference>